<evidence type="ECO:0000313" key="6">
    <source>
        <dbReference type="EMBL" id="GMT05968.1"/>
    </source>
</evidence>
<protein>
    <recommendedName>
        <fullName evidence="5">Protein kinase domain-containing protein</fullName>
    </recommendedName>
</protein>
<feature type="domain" description="Protein kinase" evidence="5">
    <location>
        <begin position="38"/>
        <end position="350"/>
    </location>
</feature>
<keyword evidence="4" id="KW-0723">Serine/threonine-protein kinase</keyword>
<evidence type="ECO:0000256" key="3">
    <source>
        <dbReference type="PROSITE-ProRule" id="PRU10141"/>
    </source>
</evidence>
<feature type="binding site" evidence="3">
    <location>
        <position position="71"/>
    </location>
    <ligand>
        <name>ATP</name>
        <dbReference type="ChEBI" id="CHEBI:30616"/>
    </ligand>
</feature>
<keyword evidence="7" id="KW-1185">Reference proteome</keyword>
<dbReference type="InterPro" id="IPR017441">
    <property type="entry name" value="Protein_kinase_ATP_BS"/>
</dbReference>
<keyword evidence="4" id="KW-0418">Kinase</keyword>
<dbReference type="PROSITE" id="PS50011">
    <property type="entry name" value="PROTEIN_KINASE_DOM"/>
    <property type="match status" value="1"/>
</dbReference>
<evidence type="ECO:0000256" key="2">
    <source>
        <dbReference type="ARBA" id="ARBA00022840"/>
    </source>
</evidence>
<dbReference type="Gene3D" id="3.30.200.20">
    <property type="entry name" value="Phosphorylase Kinase, domain 1"/>
    <property type="match status" value="1"/>
</dbReference>
<proteinExistence type="inferred from homology"/>
<dbReference type="SUPFAM" id="SSF56112">
    <property type="entry name" value="Protein kinase-like (PK-like)"/>
    <property type="match status" value="1"/>
</dbReference>
<organism evidence="6 7">
    <name type="scientific">Pristionchus entomophagus</name>
    <dbReference type="NCBI Taxonomy" id="358040"/>
    <lineage>
        <taxon>Eukaryota</taxon>
        <taxon>Metazoa</taxon>
        <taxon>Ecdysozoa</taxon>
        <taxon>Nematoda</taxon>
        <taxon>Chromadorea</taxon>
        <taxon>Rhabditida</taxon>
        <taxon>Rhabditina</taxon>
        <taxon>Diplogasteromorpha</taxon>
        <taxon>Diplogasteroidea</taxon>
        <taxon>Neodiplogasteridae</taxon>
        <taxon>Pristionchus</taxon>
    </lineage>
</organism>
<dbReference type="EMBL" id="BTSX01000006">
    <property type="protein sequence ID" value="GMT05968.1"/>
    <property type="molecule type" value="Genomic_DNA"/>
</dbReference>
<dbReference type="GO" id="GO:0005524">
    <property type="term" value="F:ATP binding"/>
    <property type="evidence" value="ECO:0007669"/>
    <property type="project" value="UniProtKB-UniRule"/>
</dbReference>
<comment type="caution">
    <text evidence="6">The sequence shown here is derived from an EMBL/GenBank/DDBJ whole genome shotgun (WGS) entry which is preliminary data.</text>
</comment>
<accession>A0AAV5UI26</accession>
<dbReference type="InterPro" id="IPR011009">
    <property type="entry name" value="Kinase-like_dom_sf"/>
</dbReference>
<dbReference type="AlphaFoldDB" id="A0AAV5UI26"/>
<gene>
    <name evidence="6" type="ORF">PENTCL1PPCAC_28142</name>
</gene>
<dbReference type="Proteomes" id="UP001432027">
    <property type="component" value="Unassembled WGS sequence"/>
</dbReference>
<keyword evidence="1 3" id="KW-0547">Nucleotide-binding</keyword>
<dbReference type="InterPro" id="IPR008271">
    <property type="entry name" value="Ser/Thr_kinase_AS"/>
</dbReference>
<evidence type="ECO:0000259" key="5">
    <source>
        <dbReference type="PROSITE" id="PS50011"/>
    </source>
</evidence>
<keyword evidence="4" id="KW-0808">Transferase</keyword>
<dbReference type="PROSITE" id="PS00107">
    <property type="entry name" value="PROTEIN_KINASE_ATP"/>
    <property type="match status" value="1"/>
</dbReference>
<keyword evidence="2 3" id="KW-0067">ATP-binding</keyword>
<dbReference type="PANTHER" id="PTHR24055">
    <property type="entry name" value="MITOGEN-ACTIVATED PROTEIN KINASE"/>
    <property type="match status" value="1"/>
</dbReference>
<dbReference type="PROSITE" id="PS00108">
    <property type="entry name" value="PROTEIN_KINASE_ST"/>
    <property type="match status" value="1"/>
</dbReference>
<sequence>MRKRESISNEAKPRFTEVKLGVNTHFQVPAHLSPLYEIKKYERLGSGNFGTVLKFNGQCGGSNHNPAIAIKYFTAVFENVKRAKLALRELNLLNHIRHHNVVRILGAYVVEDEMGQLQSVYHITAYCGKSLKCIIENERYTMKQVQSMMSDLLRACKYLNSAGVIHRDIKPDNMCIDENWKLTLLDLGLARVIDRNNPMTDGIGTHSYMSIEMLEKWTGRYDEKVDVWSIGAILCELLTGEILFGFGDIVKNPFEAAIRKCGPIPEVVLQQIGEDDDAEAVKIRDRFREKSRIHGIRIDFSTFLKEEGRTWLADEIELNKEQLVNFIEYALQYEQEMRMSVDFALTHHLLGNALQLSREAGHQDTADAVVPNEQPLPEDVNEAMIEVKKRIIGEINTAPKFLE</sequence>
<comment type="similarity">
    <text evidence="4">Belongs to the protein kinase superfamily.</text>
</comment>
<dbReference type="InterPro" id="IPR000719">
    <property type="entry name" value="Prot_kinase_dom"/>
</dbReference>
<dbReference type="InterPro" id="IPR050117">
    <property type="entry name" value="MAPK"/>
</dbReference>
<reference evidence="6" key="1">
    <citation type="submission" date="2023-10" db="EMBL/GenBank/DDBJ databases">
        <title>Genome assembly of Pristionchus species.</title>
        <authorList>
            <person name="Yoshida K."/>
            <person name="Sommer R.J."/>
        </authorList>
    </citation>
    <scope>NUCLEOTIDE SEQUENCE</scope>
    <source>
        <strain evidence="6">RS0144</strain>
    </source>
</reference>
<name>A0AAV5UI26_9BILA</name>
<evidence type="ECO:0000256" key="4">
    <source>
        <dbReference type="RuleBase" id="RU000304"/>
    </source>
</evidence>
<dbReference type="SMART" id="SM00220">
    <property type="entry name" value="S_TKc"/>
    <property type="match status" value="1"/>
</dbReference>
<dbReference type="Gene3D" id="1.10.510.10">
    <property type="entry name" value="Transferase(Phosphotransferase) domain 1"/>
    <property type="match status" value="1"/>
</dbReference>
<evidence type="ECO:0000313" key="7">
    <source>
        <dbReference type="Proteomes" id="UP001432027"/>
    </source>
</evidence>
<dbReference type="Pfam" id="PF00069">
    <property type="entry name" value="Pkinase"/>
    <property type="match status" value="1"/>
</dbReference>
<evidence type="ECO:0000256" key="1">
    <source>
        <dbReference type="ARBA" id="ARBA00022741"/>
    </source>
</evidence>
<dbReference type="GO" id="GO:0004674">
    <property type="term" value="F:protein serine/threonine kinase activity"/>
    <property type="evidence" value="ECO:0007669"/>
    <property type="project" value="UniProtKB-KW"/>
</dbReference>